<reference evidence="1" key="1">
    <citation type="journal article" date="2022" name="Plant J.">
        <title>Strategies of tolerance reflected in two North American maple genomes.</title>
        <authorList>
            <person name="McEvoy S.L."/>
            <person name="Sezen U.U."/>
            <person name="Trouern-Trend A."/>
            <person name="McMahon S.M."/>
            <person name="Schaberg P.G."/>
            <person name="Yang J."/>
            <person name="Wegrzyn J.L."/>
            <person name="Swenson N.G."/>
        </authorList>
    </citation>
    <scope>NUCLEOTIDE SEQUENCE</scope>
    <source>
        <strain evidence="1">NS2018</strain>
    </source>
</reference>
<protein>
    <submittedName>
        <fullName evidence="1">Uncharacterized protein</fullName>
    </submittedName>
</protein>
<name>A0AA39T567_ACESA</name>
<evidence type="ECO:0000313" key="1">
    <source>
        <dbReference type="EMBL" id="KAK0600993.1"/>
    </source>
</evidence>
<proteinExistence type="predicted"/>
<dbReference type="Proteomes" id="UP001168877">
    <property type="component" value="Unassembled WGS sequence"/>
</dbReference>
<evidence type="ECO:0000313" key="2">
    <source>
        <dbReference type="Proteomes" id="UP001168877"/>
    </source>
</evidence>
<keyword evidence="2" id="KW-1185">Reference proteome</keyword>
<gene>
    <name evidence="1" type="ORF">LWI29_020315</name>
</gene>
<accession>A0AA39T567</accession>
<comment type="caution">
    <text evidence="1">The sequence shown here is derived from an EMBL/GenBank/DDBJ whole genome shotgun (WGS) entry which is preliminary data.</text>
</comment>
<dbReference type="AlphaFoldDB" id="A0AA39T567"/>
<dbReference type="EMBL" id="JAUESC010000003">
    <property type="protein sequence ID" value="KAK0600993.1"/>
    <property type="molecule type" value="Genomic_DNA"/>
</dbReference>
<organism evidence="1 2">
    <name type="scientific">Acer saccharum</name>
    <name type="common">Sugar maple</name>
    <dbReference type="NCBI Taxonomy" id="4024"/>
    <lineage>
        <taxon>Eukaryota</taxon>
        <taxon>Viridiplantae</taxon>
        <taxon>Streptophyta</taxon>
        <taxon>Embryophyta</taxon>
        <taxon>Tracheophyta</taxon>
        <taxon>Spermatophyta</taxon>
        <taxon>Magnoliopsida</taxon>
        <taxon>eudicotyledons</taxon>
        <taxon>Gunneridae</taxon>
        <taxon>Pentapetalae</taxon>
        <taxon>rosids</taxon>
        <taxon>malvids</taxon>
        <taxon>Sapindales</taxon>
        <taxon>Sapindaceae</taxon>
        <taxon>Hippocastanoideae</taxon>
        <taxon>Acereae</taxon>
        <taxon>Acer</taxon>
    </lineage>
</organism>
<reference evidence="1" key="2">
    <citation type="submission" date="2023-06" db="EMBL/GenBank/DDBJ databases">
        <authorList>
            <person name="Swenson N.G."/>
            <person name="Wegrzyn J.L."/>
            <person name="Mcevoy S.L."/>
        </authorList>
    </citation>
    <scope>NUCLEOTIDE SEQUENCE</scope>
    <source>
        <strain evidence="1">NS2018</strain>
        <tissue evidence="1">Leaf</tissue>
    </source>
</reference>
<sequence length="154" mass="17468">MPVNRKLQTFIDSSCFNNLNISLTNQAHTCTKDKNTPVISKCCCCSIGGKDLWLVPRPLYLGLLPSHNLLHPILDLHRLAFQANGFATTERPSLRPRFRLVRDEREAATEDTTLQTKLLRRCRKQLEILKAAPNAVTSVENMLVQSIVCQEIRN</sequence>